<dbReference type="PROSITE" id="PS50004">
    <property type="entry name" value="C2"/>
    <property type="match status" value="1"/>
</dbReference>
<dbReference type="InterPro" id="IPR035892">
    <property type="entry name" value="C2_domain_sf"/>
</dbReference>
<dbReference type="SUPFAM" id="SSF47473">
    <property type="entry name" value="EF-hand"/>
    <property type="match status" value="1"/>
</dbReference>
<evidence type="ECO:0000313" key="6">
    <source>
        <dbReference type="Proteomes" id="UP001162131"/>
    </source>
</evidence>
<feature type="domain" description="EF-hand" evidence="4">
    <location>
        <begin position="76"/>
        <end position="111"/>
    </location>
</feature>
<dbReference type="CDD" id="cd00051">
    <property type="entry name" value="EFh"/>
    <property type="match status" value="1"/>
</dbReference>
<dbReference type="SUPFAM" id="SSF49562">
    <property type="entry name" value="C2 domain (Calcium/lipid-binding domain, CaLB)"/>
    <property type="match status" value="1"/>
</dbReference>
<dbReference type="PROSITE" id="PS00018">
    <property type="entry name" value="EF_HAND_1"/>
    <property type="match status" value="1"/>
</dbReference>
<dbReference type="CDD" id="cd00030">
    <property type="entry name" value="C2"/>
    <property type="match status" value="1"/>
</dbReference>
<feature type="domain" description="C2" evidence="3">
    <location>
        <begin position="138"/>
        <end position="249"/>
    </location>
</feature>
<evidence type="ECO:0000313" key="5">
    <source>
        <dbReference type="EMBL" id="CAG9330232.1"/>
    </source>
</evidence>
<dbReference type="InterPro" id="IPR002048">
    <property type="entry name" value="EF_hand_dom"/>
</dbReference>
<dbReference type="SMART" id="SM00239">
    <property type="entry name" value="C2"/>
    <property type="match status" value="1"/>
</dbReference>
<feature type="transmembrane region" description="Helical" evidence="2">
    <location>
        <begin position="395"/>
        <end position="415"/>
    </location>
</feature>
<keyword evidence="2" id="KW-1133">Transmembrane helix</keyword>
<protein>
    <recommendedName>
        <fullName evidence="7">C2 domain-containing protein</fullName>
    </recommendedName>
</protein>
<sequence length="462" mass="52195">MLNIPMSPSLSGLSPKLSQSAASIRPSVGVSPINAVLQDRHDQLLAEFAEVDTNKDQELTFEEVYEFLKKKSGGDYDREVCLGLFAKMDKDQDAVVTIEEFIWSYVEAENNIKRRTTELKRQIADNIKQVDDYNRKLITAKATEKLGKNGIMEGSVLTVYVIEATIKSPQSLDPFVELSCEQQIIETKFAAKTSTPTYNEVFTFQITTGEDNLYIAVKNHSNFGNHKLIGESTYLLSGLRDQMKHDVHVDIRDPKGAIVGKVHLGLLWVFSKVKYYEAILAQWNENVQLDKAELAHLEDQLEKLHQPFGGLLIDAELVGSKTAGVEKAVSKKIENVVQGILGKDIDWHWSSYVVTIIYLLLSVLLMGYRPDFINATVALGCFVFHVAKVNEDLTYMKLSFVILGAMVYDLLWFLFFSKSWAESGNFIEHEGRIKFWGDTLSFLNFLCKVACFAVFFRLGARK</sequence>
<dbReference type="Proteomes" id="UP001162131">
    <property type="component" value="Unassembled WGS sequence"/>
</dbReference>
<keyword evidence="6" id="KW-1185">Reference proteome</keyword>
<feature type="transmembrane region" description="Helical" evidence="2">
    <location>
        <begin position="435"/>
        <end position="456"/>
    </location>
</feature>
<dbReference type="Pfam" id="PF13499">
    <property type="entry name" value="EF-hand_7"/>
    <property type="match status" value="1"/>
</dbReference>
<organism evidence="5 6">
    <name type="scientific">Blepharisma stoltei</name>
    <dbReference type="NCBI Taxonomy" id="1481888"/>
    <lineage>
        <taxon>Eukaryota</taxon>
        <taxon>Sar</taxon>
        <taxon>Alveolata</taxon>
        <taxon>Ciliophora</taxon>
        <taxon>Postciliodesmatophora</taxon>
        <taxon>Heterotrichea</taxon>
        <taxon>Heterotrichida</taxon>
        <taxon>Blepharismidae</taxon>
        <taxon>Blepharisma</taxon>
    </lineage>
</organism>
<dbReference type="EMBL" id="CAJZBQ010000051">
    <property type="protein sequence ID" value="CAG9330232.1"/>
    <property type="molecule type" value="Genomic_DNA"/>
</dbReference>
<comment type="caution">
    <text evidence="5">The sequence shown here is derived from an EMBL/GenBank/DDBJ whole genome shotgun (WGS) entry which is preliminary data.</text>
</comment>
<dbReference type="InterPro" id="IPR011992">
    <property type="entry name" value="EF-hand-dom_pair"/>
</dbReference>
<proteinExistence type="predicted"/>
<feature type="transmembrane region" description="Helical" evidence="2">
    <location>
        <begin position="347"/>
        <end position="365"/>
    </location>
</feature>
<keyword evidence="2" id="KW-0472">Membrane</keyword>
<feature type="domain" description="EF-hand" evidence="4">
    <location>
        <begin position="39"/>
        <end position="74"/>
    </location>
</feature>
<evidence type="ECO:0008006" key="7">
    <source>
        <dbReference type="Google" id="ProtNLM"/>
    </source>
</evidence>
<keyword evidence="2" id="KW-0812">Transmembrane</keyword>
<gene>
    <name evidence="5" type="ORF">BSTOLATCC_MIC50832</name>
</gene>
<name>A0AAU9KAM5_9CILI</name>
<dbReference type="PROSITE" id="PS50222">
    <property type="entry name" value="EF_HAND_2"/>
    <property type="match status" value="2"/>
</dbReference>
<dbReference type="InterPro" id="IPR018247">
    <property type="entry name" value="EF_Hand_1_Ca_BS"/>
</dbReference>
<evidence type="ECO:0000256" key="1">
    <source>
        <dbReference type="ARBA" id="ARBA00022837"/>
    </source>
</evidence>
<accession>A0AAU9KAM5</accession>
<dbReference type="InterPro" id="IPR000008">
    <property type="entry name" value="C2_dom"/>
</dbReference>
<evidence type="ECO:0000259" key="3">
    <source>
        <dbReference type="PROSITE" id="PS50004"/>
    </source>
</evidence>
<dbReference type="Gene3D" id="1.10.238.10">
    <property type="entry name" value="EF-hand"/>
    <property type="match status" value="1"/>
</dbReference>
<evidence type="ECO:0000256" key="2">
    <source>
        <dbReference type="SAM" id="Phobius"/>
    </source>
</evidence>
<dbReference type="Gene3D" id="2.60.40.150">
    <property type="entry name" value="C2 domain"/>
    <property type="match status" value="1"/>
</dbReference>
<keyword evidence="1" id="KW-0106">Calcium</keyword>
<evidence type="ECO:0000259" key="4">
    <source>
        <dbReference type="PROSITE" id="PS50222"/>
    </source>
</evidence>
<dbReference type="AlphaFoldDB" id="A0AAU9KAM5"/>
<reference evidence="5" key="1">
    <citation type="submission" date="2021-09" db="EMBL/GenBank/DDBJ databases">
        <authorList>
            <consortium name="AG Swart"/>
            <person name="Singh M."/>
            <person name="Singh A."/>
            <person name="Seah K."/>
            <person name="Emmerich C."/>
        </authorList>
    </citation>
    <scope>NUCLEOTIDE SEQUENCE</scope>
    <source>
        <strain evidence="5">ATCC30299</strain>
    </source>
</reference>
<dbReference type="Pfam" id="PF00168">
    <property type="entry name" value="C2"/>
    <property type="match status" value="1"/>
</dbReference>
<dbReference type="GO" id="GO:0005509">
    <property type="term" value="F:calcium ion binding"/>
    <property type="evidence" value="ECO:0007669"/>
    <property type="project" value="InterPro"/>
</dbReference>